<evidence type="ECO:0000256" key="6">
    <source>
        <dbReference type="ARBA" id="ARBA00022753"/>
    </source>
</evidence>
<keyword evidence="3 11" id="KW-0812">Transmembrane</keyword>
<sequence length="2213" mass="248817">MFPFEEKAQNSSFKGNSTVSTSDTELQFLPGSILKDRWEKKDFPALQNCSIKAPHLGSSLDTHGWKDKKWNEKGHYLPDLNSVQWETNKHCHIKRRIMIYLCGGYKDTVEERTALMESVYPHLYLYCKQRGYDFKMIDLRRGVEDPVTDHHNSVQLHLEMLTKCQETKGPNFLLLTGQKHEFQSLPTTIPQKYFEAILKVLIRDRDKVSKKQPDLEKTPTKTQPRISNSTLHSSTAKSENKGNTRSTASISENTNSCVEGEKKACLERCWADFDQDLTLLLTWYRLDENTVPPVYRLLPVSTHHPDFLSRDGERRKAARKAWYFTCKQICRVLQTNGPEAIGETKTLLLDWEVEQGLGAKLPAEEYSYCYKRTITDLLFNLRSEYASQFIDLQKGRAELNHSLYQAQQNFIHNIHSKNVQMVKYSRFCYRVMQLKPVKGSYDIMRKEAAQHQIQNEIQLHLKHAQMLAKTSELRQNFLLEVRDAFQKSASSQNALLLLGEPGVGKSTILAKVTELLPTWTSGDVTVLVCFVGLTSDSRNVRLILQRLCTQIVEIYNCKYTEISESLAQLRNELHSLLALVNENRPLVLVLDGLDELAEEHDADLSWLYTHLPQHVYVILSAITKSTTAHMLQTQAKVLVLAIPPLSSEEINASLTSKLVSDFSQLQENQWSLLLRSCLFCPLPIYLRFAYVESRTWTSFSLPEQLALPGDLKSLFIVLLARLEREYGENLVRRVTSLISLSRGGVTEEELLKMLGLDRRVILELTKLYNHTSATSEYPSVPYGLLARLLWELRYHIMEVESDGTWVLCWTHIELSHVIIQRYLKTEESKRAIHTDIAEYLSCSASDSHIFQPLAWSREEDGRKNYVFNLRKLHGLPYHLIHSGQIQSLLSKCLFNYEFLLHKIWGLSVSHVEEDLKAGFMPDKELPDIHVLNEAFCLSRPVLLKDPCQLASQLLGRLLHITTQDKPVAPGHLSPVTALALGQNHIVSCSVDGTLILWKLEDSVTLANSIPCTVGYNPNCVPDALTLCLEDTVLALRMGHSLQVQEVFDLAMSCSLLHCVNLTLGYDPIHKDNSILVSHNSVKDYVLFGYRSGREAAVFSAKAGSVLVTLQAQHQAASIQAVEMTSQYFLLFCRYPYKRDDDIIHIELFSTASFQYLRSIMGCSHDYISYITINKGGTHVVAFCPSPYNRTTEINIWNLETEDHKHMTRFPGLLTGGICPDLRFCLGFCTGERHVRLWNLASRINDQSLTYNIHKVQSDGIQDIIATDKYPSYVVCRSTRPGTMRVWNIIGARFKAHPVYVEHSLFTSADVALVRDLKLYILTDLGTAPFTDTPIPVYQTLLVYDLPTKSYIKKQSGLFIVPCPEQDYRLIEGELLLGLSETRDHLIMWDLNTGYIKHRIKTNHKNSLRSSLLVSDSQPLNMPTKERSELVMPWDWRTETKTAKKRRQDSELQREREVQQCLEREKYNSIDQYLLSGNEKVVICSYFAHHLNVFSVSSQEHLHTLEDCWSLLDLRTAALTHSGTHLIISNYSEAQRAPYLTLWETQNGRVQKRLKNEPGICCVAITDDASRVVFGIGTSNKLKVWEPFKRKHKTISGYGSLKMHVSSRLYITKGGTEAILLADELSVWDLEAGTVLSVFTPDSRIQCVSVVGNEKCTVLLGFSDISTLISMTFGKQGLKKTALALAEDDARYANPPARMLPPAPFFTTSAPITSSHNTTTANVTATPTPHNTTTANVTTTTPAPHNTTTPNITTTLAPHNTTTANTTTPSTTTSPIPMPTPTTNSTVGNYTVKDGNKLCIMVQAAIQVHVNNNIQHMVGTYVIPGNASSAGNCERNSARLKIILNEGYISMDFIKNDTTNVVFVSGVAVNLSYAFKAGELSHLERKSKRVQLFSMATGHSYSCKSESVSLGNDTYLEFRQERIQAFNFTNNQFGPLDLCKPDRPNYQVAIGVGVALLILIIIVILAYILKDRDMEGIVQSDANTGTEIGTLMEVTFQKNPNQTQKYLEAEPKALGNIIAGSVALAAQNLHLPTLKACLGMQVVACVFSVFSFILSSSLMVEHSYIHYCWGHDHNGTLGKNMCDRLWTIYGHITGIEMLVQATLIALSATLAAFCCKVIQCCSPKSNVVTQIVLGLFVLSVVFSIPSTPYFDTILNSISSWTSIAEHITGIGMLVQATMIALSATLAAFCCKVIQCCSPRSNVPVIVVNSPTRSQ</sequence>
<dbReference type="InterPro" id="IPR048528">
    <property type="entry name" value="Lamp2-like_luminal"/>
</dbReference>
<comment type="subcellular location">
    <subcellularLocation>
        <location evidence="1">Endosome membrane</location>
        <topology evidence="1">Single-pass type I membrane protein</topology>
    </subcellularLocation>
    <subcellularLocation>
        <location evidence="11">Lysosome membrane</location>
        <topology evidence="11">Single-pass type I membrane protein</topology>
    </subcellularLocation>
</comment>
<keyword evidence="8 11" id="KW-0472">Membrane</keyword>
<dbReference type="InterPro" id="IPR002000">
    <property type="entry name" value="Lysosome-assoc_membr_glycop"/>
</dbReference>
<dbReference type="Pfam" id="PF25469">
    <property type="entry name" value="WHD_NWD1"/>
    <property type="match status" value="1"/>
</dbReference>
<dbReference type="InterPro" id="IPR027417">
    <property type="entry name" value="P-loop_NTPase"/>
</dbReference>
<feature type="transmembrane region" description="Helical" evidence="14">
    <location>
        <begin position="2087"/>
        <end position="2114"/>
    </location>
</feature>
<evidence type="ECO:0000259" key="15">
    <source>
        <dbReference type="PROSITE" id="PS50837"/>
    </source>
</evidence>
<feature type="transmembrane region" description="Helical" evidence="14">
    <location>
        <begin position="2166"/>
        <end position="2189"/>
    </location>
</feature>
<keyword evidence="2 10" id="KW-0853">WD repeat</keyword>
<evidence type="ECO:0000256" key="14">
    <source>
        <dbReference type="SAM" id="Phobius"/>
    </source>
</evidence>
<feature type="region of interest" description="Disordered" evidence="13">
    <location>
        <begin position="1"/>
        <end position="20"/>
    </location>
</feature>
<feature type="compositionally biased region" description="Polar residues" evidence="13">
    <location>
        <begin position="220"/>
        <end position="253"/>
    </location>
</feature>
<evidence type="ECO:0000256" key="12">
    <source>
        <dbReference type="SAM" id="Coils"/>
    </source>
</evidence>
<dbReference type="Pfam" id="PF13191">
    <property type="entry name" value="AAA_16"/>
    <property type="match status" value="1"/>
</dbReference>
<evidence type="ECO:0000256" key="4">
    <source>
        <dbReference type="ARBA" id="ARBA00022729"/>
    </source>
</evidence>
<feature type="transmembrane region" description="Helical" evidence="14">
    <location>
        <begin position="2126"/>
        <end position="2146"/>
    </location>
</feature>
<dbReference type="InterPro" id="IPR001680">
    <property type="entry name" value="WD40_rpt"/>
</dbReference>
<dbReference type="PRINTS" id="PR00336">
    <property type="entry name" value="LYSASSOCTDMP"/>
</dbReference>
<dbReference type="InterPro" id="IPR052752">
    <property type="entry name" value="NACHT-WD_repeat"/>
</dbReference>
<dbReference type="SUPFAM" id="SSF101898">
    <property type="entry name" value="NHL repeat"/>
    <property type="match status" value="1"/>
</dbReference>
<feature type="repeat" description="WD" evidence="10">
    <location>
        <begin position="968"/>
        <end position="1007"/>
    </location>
</feature>
<feature type="compositionally biased region" description="Basic and acidic residues" evidence="13">
    <location>
        <begin position="209"/>
        <end position="219"/>
    </location>
</feature>
<evidence type="ECO:0000313" key="16">
    <source>
        <dbReference type="EMBL" id="TSK82214.1"/>
    </source>
</evidence>
<evidence type="ECO:0000256" key="7">
    <source>
        <dbReference type="ARBA" id="ARBA00022989"/>
    </source>
</evidence>
<feature type="region of interest" description="Disordered" evidence="13">
    <location>
        <begin position="1715"/>
        <end position="1785"/>
    </location>
</feature>
<keyword evidence="11" id="KW-0458">Lysosome</keyword>
<dbReference type="Gene3D" id="2.130.10.10">
    <property type="entry name" value="YVTN repeat-like/Quinoprotein amine dehydrogenase"/>
    <property type="match status" value="2"/>
</dbReference>
<feature type="region of interest" description="Disordered" evidence="13">
    <location>
        <begin position="209"/>
        <end position="253"/>
    </location>
</feature>
<evidence type="ECO:0000256" key="8">
    <source>
        <dbReference type="ARBA" id="ARBA00023136"/>
    </source>
</evidence>
<accession>A0A556TVI6</accession>
<keyword evidence="5" id="KW-0677">Repeat</keyword>
<organism evidence="16 17">
    <name type="scientific">Bagarius yarrelli</name>
    <name type="common">Goonch</name>
    <name type="synonym">Bagrus yarrelli</name>
    <dbReference type="NCBI Taxonomy" id="175774"/>
    <lineage>
        <taxon>Eukaryota</taxon>
        <taxon>Metazoa</taxon>
        <taxon>Chordata</taxon>
        <taxon>Craniata</taxon>
        <taxon>Vertebrata</taxon>
        <taxon>Euteleostomi</taxon>
        <taxon>Actinopterygii</taxon>
        <taxon>Neopterygii</taxon>
        <taxon>Teleostei</taxon>
        <taxon>Ostariophysi</taxon>
        <taxon>Siluriformes</taxon>
        <taxon>Sisoridae</taxon>
        <taxon>Sisorinae</taxon>
        <taxon>Bagarius</taxon>
    </lineage>
</organism>
<dbReference type="GO" id="GO:0010008">
    <property type="term" value="C:endosome membrane"/>
    <property type="evidence" value="ECO:0007669"/>
    <property type="project" value="UniProtKB-SubCell"/>
</dbReference>
<dbReference type="PROSITE" id="PS50082">
    <property type="entry name" value="WD_REPEATS_2"/>
    <property type="match status" value="1"/>
</dbReference>
<evidence type="ECO:0000256" key="10">
    <source>
        <dbReference type="PROSITE-ProRule" id="PRU00221"/>
    </source>
</evidence>
<protein>
    <submittedName>
        <fullName evidence="16">NACHT domain-and WD repeat-containing protein 1</fullName>
    </submittedName>
</protein>
<evidence type="ECO:0000313" key="17">
    <source>
        <dbReference type="Proteomes" id="UP000319801"/>
    </source>
</evidence>
<gene>
    <name evidence="16" type="ORF">Baya_5110</name>
</gene>
<keyword evidence="12" id="KW-0175">Coiled coil</keyword>
<feature type="coiled-coil region" evidence="12">
    <location>
        <begin position="552"/>
        <end position="579"/>
    </location>
</feature>
<dbReference type="PROSITE" id="PS50837">
    <property type="entry name" value="NACHT"/>
    <property type="match status" value="1"/>
</dbReference>
<proteinExistence type="inferred from homology"/>
<dbReference type="Gene3D" id="3.40.50.300">
    <property type="entry name" value="P-loop containing nucleotide triphosphate hydrolases"/>
    <property type="match status" value="1"/>
</dbReference>
<evidence type="ECO:0000256" key="2">
    <source>
        <dbReference type="ARBA" id="ARBA00022574"/>
    </source>
</evidence>
<keyword evidence="9" id="KW-0325">Glycoprotein</keyword>
<dbReference type="Proteomes" id="UP000319801">
    <property type="component" value="Unassembled WGS sequence"/>
</dbReference>
<dbReference type="OrthoDB" id="2325716at2759"/>
<evidence type="ECO:0000256" key="5">
    <source>
        <dbReference type="ARBA" id="ARBA00022737"/>
    </source>
</evidence>
<feature type="compositionally biased region" description="Polar residues" evidence="13">
    <location>
        <begin position="9"/>
        <end position="20"/>
    </location>
</feature>
<dbReference type="PROSITE" id="PS51407">
    <property type="entry name" value="LAMP_3"/>
    <property type="match status" value="1"/>
</dbReference>
<dbReference type="PANTHER" id="PTHR19871:SF43">
    <property type="entry name" value="SI:CH211-212K18.6"/>
    <property type="match status" value="1"/>
</dbReference>
<dbReference type="GO" id="GO:0005765">
    <property type="term" value="C:lysosomal membrane"/>
    <property type="evidence" value="ECO:0007669"/>
    <property type="project" value="UniProtKB-SubCell"/>
</dbReference>
<comment type="caution">
    <text evidence="11">Lacks conserved residue(s) required for the propagation of feature annotation.</text>
</comment>
<dbReference type="InterPro" id="IPR057588">
    <property type="entry name" value="NWD1/2-like_WH"/>
</dbReference>
<feature type="transmembrane region" description="Helical" evidence="14">
    <location>
        <begin position="1947"/>
        <end position="1968"/>
    </location>
</feature>
<feature type="transmembrane region" description="Helical" evidence="14">
    <location>
        <begin position="2035"/>
        <end position="2053"/>
    </location>
</feature>
<evidence type="ECO:0000256" key="3">
    <source>
        <dbReference type="ARBA" id="ARBA00022692"/>
    </source>
</evidence>
<dbReference type="EMBL" id="VCAZ01000021">
    <property type="protein sequence ID" value="TSK82214.1"/>
    <property type="molecule type" value="Genomic_DNA"/>
</dbReference>
<dbReference type="SUPFAM" id="SSF50998">
    <property type="entry name" value="Quinoprotein alcohol dehydrogenase-like"/>
    <property type="match status" value="1"/>
</dbReference>
<keyword evidence="7 14" id="KW-1133">Transmembrane helix</keyword>
<dbReference type="PANTHER" id="PTHR19871">
    <property type="entry name" value="BETA TRANSDUCIN-RELATED PROTEIN"/>
    <property type="match status" value="1"/>
</dbReference>
<comment type="caution">
    <text evidence="16">The sequence shown here is derived from an EMBL/GenBank/DDBJ whole genome shotgun (WGS) entry which is preliminary data.</text>
</comment>
<dbReference type="Pfam" id="PF01299">
    <property type="entry name" value="Lamp2-like_luminal"/>
    <property type="match status" value="1"/>
</dbReference>
<dbReference type="InterPro" id="IPR015943">
    <property type="entry name" value="WD40/YVTN_repeat-like_dom_sf"/>
</dbReference>
<dbReference type="SUPFAM" id="SSF52540">
    <property type="entry name" value="P-loop containing nucleoside triphosphate hydrolases"/>
    <property type="match status" value="1"/>
</dbReference>
<evidence type="ECO:0000256" key="1">
    <source>
        <dbReference type="ARBA" id="ARBA00004530"/>
    </source>
</evidence>
<feature type="domain" description="NACHT" evidence="15">
    <location>
        <begin position="493"/>
        <end position="599"/>
    </location>
</feature>
<evidence type="ECO:0000256" key="9">
    <source>
        <dbReference type="ARBA" id="ARBA00023180"/>
    </source>
</evidence>
<comment type="similarity">
    <text evidence="11">Belongs to the LAMP family.</text>
</comment>
<reference evidence="16 17" key="1">
    <citation type="journal article" date="2019" name="Genome Biol. Evol.">
        <title>Whole-Genome Sequencing of the Giant Devil Catfish, Bagarius yarrelli.</title>
        <authorList>
            <person name="Jiang W."/>
            <person name="Lv Y."/>
            <person name="Cheng L."/>
            <person name="Yang K."/>
            <person name="Chao B."/>
            <person name="Wang X."/>
            <person name="Li Y."/>
            <person name="Pan X."/>
            <person name="You X."/>
            <person name="Zhang Y."/>
            <person name="Yang J."/>
            <person name="Li J."/>
            <person name="Zhang X."/>
            <person name="Liu S."/>
            <person name="Sun C."/>
            <person name="Yang J."/>
            <person name="Shi Q."/>
        </authorList>
    </citation>
    <scope>NUCLEOTIDE SEQUENCE [LARGE SCALE GENOMIC DNA]</scope>
    <source>
        <strain evidence="16">JWS20170419001</strain>
        <tissue evidence="16">Muscle</tissue>
    </source>
</reference>
<keyword evidence="17" id="KW-1185">Reference proteome</keyword>
<dbReference type="SMART" id="SM00320">
    <property type="entry name" value="WD40"/>
    <property type="match status" value="2"/>
</dbReference>
<dbReference type="InterPro" id="IPR007111">
    <property type="entry name" value="NACHT_NTPase"/>
</dbReference>
<keyword evidence="4" id="KW-0732">Signal</keyword>
<dbReference type="InterPro" id="IPR011047">
    <property type="entry name" value="Quinoprotein_ADH-like_sf"/>
</dbReference>
<keyword evidence="6" id="KW-0967">Endosome</keyword>
<evidence type="ECO:0000256" key="13">
    <source>
        <dbReference type="SAM" id="MobiDB-lite"/>
    </source>
</evidence>
<dbReference type="InterPro" id="IPR041664">
    <property type="entry name" value="AAA_16"/>
</dbReference>
<name>A0A556TVI6_BAGYA</name>
<evidence type="ECO:0000256" key="11">
    <source>
        <dbReference type="PROSITE-ProRule" id="PRU00740"/>
    </source>
</evidence>
<dbReference type="Gene3D" id="2.40.160.110">
    <property type="match status" value="1"/>
</dbReference>